<dbReference type="AlphaFoldDB" id="A0A2P2L0U8"/>
<sequence>MKYFSVIFSRLQFPLKRMDQNSPNFCMISTLRISASFLRDPLRFDS</sequence>
<organism evidence="1">
    <name type="scientific">Rhizophora mucronata</name>
    <name type="common">Asiatic mangrove</name>
    <dbReference type="NCBI Taxonomy" id="61149"/>
    <lineage>
        <taxon>Eukaryota</taxon>
        <taxon>Viridiplantae</taxon>
        <taxon>Streptophyta</taxon>
        <taxon>Embryophyta</taxon>
        <taxon>Tracheophyta</taxon>
        <taxon>Spermatophyta</taxon>
        <taxon>Magnoliopsida</taxon>
        <taxon>eudicotyledons</taxon>
        <taxon>Gunneridae</taxon>
        <taxon>Pentapetalae</taxon>
        <taxon>rosids</taxon>
        <taxon>fabids</taxon>
        <taxon>Malpighiales</taxon>
        <taxon>Rhizophoraceae</taxon>
        <taxon>Rhizophora</taxon>
    </lineage>
</organism>
<protein>
    <submittedName>
        <fullName evidence="1">Uncharacterized protein</fullName>
    </submittedName>
</protein>
<name>A0A2P2L0U8_RHIMU</name>
<dbReference type="EMBL" id="GGEC01031100">
    <property type="protein sequence ID" value="MBX11584.1"/>
    <property type="molecule type" value="Transcribed_RNA"/>
</dbReference>
<reference evidence="1" key="1">
    <citation type="submission" date="2018-02" db="EMBL/GenBank/DDBJ databases">
        <title>Rhizophora mucronata_Transcriptome.</title>
        <authorList>
            <person name="Meera S.P."/>
            <person name="Sreeshan A."/>
            <person name="Augustine A."/>
        </authorList>
    </citation>
    <scope>NUCLEOTIDE SEQUENCE</scope>
    <source>
        <tissue evidence="1">Leaf</tissue>
    </source>
</reference>
<evidence type="ECO:0000313" key="1">
    <source>
        <dbReference type="EMBL" id="MBX11584.1"/>
    </source>
</evidence>
<accession>A0A2P2L0U8</accession>
<proteinExistence type="predicted"/>